<evidence type="ECO:0000313" key="2">
    <source>
        <dbReference type="Proteomes" id="UP000254282"/>
    </source>
</evidence>
<proteinExistence type="predicted"/>
<name>A0A381F8Q1_9FLAO</name>
<evidence type="ECO:0000313" key="1">
    <source>
        <dbReference type="EMBL" id="SUX42824.1"/>
    </source>
</evidence>
<accession>A0A381F8Q1</accession>
<dbReference type="RefSeq" id="WP_115618807.1">
    <property type="nucleotide sequence ID" value="NZ_UFVR01000004.1"/>
</dbReference>
<dbReference type="Proteomes" id="UP000254282">
    <property type="component" value="Unassembled WGS sequence"/>
</dbReference>
<dbReference type="EMBL" id="UFVR01000004">
    <property type="protein sequence ID" value="SUX42824.1"/>
    <property type="molecule type" value="Genomic_DNA"/>
</dbReference>
<gene>
    <name evidence="1" type="ORF">NCTC13532_00094</name>
</gene>
<organism evidence="1 2">
    <name type="scientific">Chryseobacterium indoltheticum</name>
    <dbReference type="NCBI Taxonomy" id="254"/>
    <lineage>
        <taxon>Bacteria</taxon>
        <taxon>Pseudomonadati</taxon>
        <taxon>Bacteroidota</taxon>
        <taxon>Flavobacteriia</taxon>
        <taxon>Flavobacteriales</taxon>
        <taxon>Weeksellaceae</taxon>
        <taxon>Chryseobacterium group</taxon>
        <taxon>Chryseobacterium</taxon>
    </lineage>
</organism>
<dbReference type="AlphaFoldDB" id="A0A381F8Q1"/>
<protein>
    <submittedName>
        <fullName evidence="1">Uncharacterized protein</fullName>
    </submittedName>
</protein>
<reference evidence="1 2" key="1">
    <citation type="submission" date="2018-06" db="EMBL/GenBank/DDBJ databases">
        <authorList>
            <consortium name="Pathogen Informatics"/>
            <person name="Doyle S."/>
        </authorList>
    </citation>
    <scope>NUCLEOTIDE SEQUENCE [LARGE SCALE GENOMIC DNA]</scope>
    <source>
        <strain evidence="1 2">NCTC13532</strain>
    </source>
</reference>
<sequence length="88" mass="9952">MKKIFTVCSILSGLLFFAQEAGKAGELLKNEVSKEKLNLQPPKGKIHETIIQIILQDSEIQIIRIIQTKNLQTQIINGIITTDMRKFS</sequence>